<accession>A0A3B3X8Y2</accession>
<proteinExistence type="predicted"/>
<evidence type="ECO:0000313" key="2">
    <source>
        <dbReference type="Proteomes" id="UP000261480"/>
    </source>
</evidence>
<reference evidence="1" key="2">
    <citation type="submission" date="2025-09" db="UniProtKB">
        <authorList>
            <consortium name="Ensembl"/>
        </authorList>
    </citation>
    <scope>IDENTIFICATION</scope>
</reference>
<protein>
    <submittedName>
        <fullName evidence="1">Uncharacterized protein</fullName>
    </submittedName>
</protein>
<dbReference type="Ensembl" id="ENSPMET00000018645.1">
    <property type="protein sequence ID" value="ENSPMEP00000011497.1"/>
    <property type="gene ID" value="ENSPMEG00000013573.1"/>
</dbReference>
<dbReference type="AlphaFoldDB" id="A0A3B3X8Y2"/>
<name>A0A3B3X8Y2_9TELE</name>
<evidence type="ECO:0000313" key="1">
    <source>
        <dbReference type="Ensembl" id="ENSPMEP00000011497.1"/>
    </source>
</evidence>
<sequence length="107" mass="11758">IHPLNHLDKQKGFSGTTMTAENGATNYLDASGAAFTHSVGHSGTRRINHGDETQKAELLRGEVCVVAVEGESSRKLGWRQIQVAESCRRRGIRELIAHHGLNLLQLF</sequence>
<organism evidence="1 2">
    <name type="scientific">Poecilia mexicana</name>
    <dbReference type="NCBI Taxonomy" id="48701"/>
    <lineage>
        <taxon>Eukaryota</taxon>
        <taxon>Metazoa</taxon>
        <taxon>Chordata</taxon>
        <taxon>Craniata</taxon>
        <taxon>Vertebrata</taxon>
        <taxon>Euteleostomi</taxon>
        <taxon>Actinopterygii</taxon>
        <taxon>Neopterygii</taxon>
        <taxon>Teleostei</taxon>
        <taxon>Neoteleostei</taxon>
        <taxon>Acanthomorphata</taxon>
        <taxon>Ovalentaria</taxon>
        <taxon>Atherinomorphae</taxon>
        <taxon>Cyprinodontiformes</taxon>
        <taxon>Poeciliidae</taxon>
        <taxon>Poeciliinae</taxon>
        <taxon>Poecilia</taxon>
    </lineage>
</organism>
<keyword evidence="2" id="KW-1185">Reference proteome</keyword>
<dbReference type="Proteomes" id="UP000261480">
    <property type="component" value="Unplaced"/>
</dbReference>
<reference evidence="1" key="1">
    <citation type="submission" date="2025-08" db="UniProtKB">
        <authorList>
            <consortium name="Ensembl"/>
        </authorList>
    </citation>
    <scope>IDENTIFICATION</scope>
</reference>